<dbReference type="InterPro" id="IPR027496">
    <property type="entry name" value="ARD_euk"/>
</dbReference>
<feature type="binding site" evidence="12">
    <location>
        <position position="90"/>
    </location>
    <ligand>
        <name>Fe(2+)</name>
        <dbReference type="ChEBI" id="CHEBI:29033"/>
        <note>for iron-dependent acireductone dioxygenase activity</note>
    </ligand>
</feature>
<dbReference type="PANTHER" id="PTHR23418:SF0">
    <property type="entry name" value="ACIREDUCTONE DIOXYGENASE"/>
    <property type="match status" value="1"/>
</dbReference>
<dbReference type="EC" id="1.13.11.54" evidence="12"/>
<sequence length="183" mass="21576">MVRAWFMSDDPKIDQREEQHLDPPKYISLEELEQLTGVEYFNLNVDTCASDGVLEKIKKDRGYTYEDELVCSKECLPNYEEKLKIFYTEHLHTDEEIRFCVEGSGYFDVRDSNDKWVRVEVIPGDMLVLPSGIYHRFTLDKGNFIKAKRFFKGEPVWTAHNRPADNMECRKEYVEKYLQGITA</sequence>
<keyword evidence="8 12" id="KW-0560">Oxidoreductase</keyword>
<reference evidence="13 14" key="1">
    <citation type="journal article" date="2024" name="BMC Genomics">
        <title>De novo assembly and annotation of Popillia japonica's genome with initial clues to its potential as an invasive pest.</title>
        <authorList>
            <person name="Cucini C."/>
            <person name="Boschi S."/>
            <person name="Funari R."/>
            <person name="Cardaioli E."/>
            <person name="Iannotti N."/>
            <person name="Marturano G."/>
            <person name="Paoli F."/>
            <person name="Bruttini M."/>
            <person name="Carapelli A."/>
            <person name="Frati F."/>
            <person name="Nardi F."/>
        </authorList>
    </citation>
    <scope>NUCLEOTIDE SEQUENCE [LARGE SCALE GENOMIC DNA]</scope>
    <source>
        <strain evidence="13">DMR45628</strain>
    </source>
</reference>
<evidence type="ECO:0000256" key="11">
    <source>
        <dbReference type="ARBA" id="ARBA00023242"/>
    </source>
</evidence>
<dbReference type="GO" id="GO:0005737">
    <property type="term" value="C:cytoplasm"/>
    <property type="evidence" value="ECO:0007669"/>
    <property type="project" value="UniProtKB-SubCell"/>
</dbReference>
<keyword evidence="7 12" id="KW-0223">Dioxygenase</keyword>
<evidence type="ECO:0000256" key="12">
    <source>
        <dbReference type="HAMAP-Rule" id="MF_03154"/>
    </source>
</evidence>
<comment type="catalytic activity">
    <reaction evidence="12">
        <text>1,2-dihydroxy-5-(methylsulfanyl)pent-1-en-3-one + O2 = 3-(methylsulfanyl)propanoate + CO + formate + 2 H(+)</text>
        <dbReference type="Rhea" id="RHEA:14161"/>
        <dbReference type="ChEBI" id="CHEBI:15378"/>
        <dbReference type="ChEBI" id="CHEBI:15379"/>
        <dbReference type="ChEBI" id="CHEBI:15740"/>
        <dbReference type="ChEBI" id="CHEBI:17245"/>
        <dbReference type="ChEBI" id="CHEBI:49016"/>
        <dbReference type="ChEBI" id="CHEBI:49252"/>
        <dbReference type="EC" id="1.13.11.53"/>
    </reaction>
</comment>
<comment type="subcellular location">
    <subcellularLocation>
        <location evidence="2">Cell membrane</location>
        <topology evidence="2">Peripheral membrane protein</topology>
        <orientation evidence="2">Cytoplasmic side</orientation>
    </subcellularLocation>
    <subcellularLocation>
        <location evidence="12">Cytoplasm</location>
    </subcellularLocation>
    <subcellularLocation>
        <location evidence="12">Nucleus</location>
    </subcellularLocation>
</comment>
<keyword evidence="9 12" id="KW-0408">Iron</keyword>
<dbReference type="GO" id="GO:0010308">
    <property type="term" value="F:acireductone dioxygenase (Ni2+-requiring) activity"/>
    <property type="evidence" value="ECO:0007669"/>
    <property type="project" value="UniProtKB-UniRule"/>
</dbReference>
<keyword evidence="3 12" id="KW-0963">Cytoplasm</keyword>
<feature type="binding site" evidence="12">
    <location>
        <position position="90"/>
    </location>
    <ligand>
        <name>Ni(2+)</name>
        <dbReference type="ChEBI" id="CHEBI:49786"/>
        <note>for nickel-dependent acireductone dioxygenase activity</note>
    </ligand>
</feature>
<keyword evidence="10 12" id="KW-0486">Methionine biosynthesis</keyword>
<dbReference type="GO" id="GO:0005506">
    <property type="term" value="F:iron ion binding"/>
    <property type="evidence" value="ECO:0007669"/>
    <property type="project" value="UniProtKB-UniRule"/>
</dbReference>
<dbReference type="AlphaFoldDB" id="A0AAW1KFY0"/>
<evidence type="ECO:0000256" key="7">
    <source>
        <dbReference type="ARBA" id="ARBA00022964"/>
    </source>
</evidence>
<dbReference type="GO" id="GO:0005634">
    <property type="term" value="C:nucleus"/>
    <property type="evidence" value="ECO:0007669"/>
    <property type="project" value="UniProtKB-SubCell"/>
</dbReference>
<evidence type="ECO:0000256" key="2">
    <source>
        <dbReference type="ARBA" id="ARBA00004413"/>
    </source>
</evidence>
<dbReference type="GO" id="GO:0016151">
    <property type="term" value="F:nickel cation binding"/>
    <property type="evidence" value="ECO:0007669"/>
    <property type="project" value="UniProtKB-UniRule"/>
</dbReference>
<keyword evidence="6 12" id="KW-0479">Metal-binding</keyword>
<dbReference type="SUPFAM" id="SSF51182">
    <property type="entry name" value="RmlC-like cupins"/>
    <property type="match status" value="1"/>
</dbReference>
<comment type="similarity">
    <text evidence="12">Belongs to the acireductone dioxygenase (ARD) family.</text>
</comment>
<dbReference type="GO" id="GO:0019509">
    <property type="term" value="P:L-methionine salvage from methylthioadenosine"/>
    <property type="evidence" value="ECO:0007669"/>
    <property type="project" value="UniProtKB-UniRule"/>
</dbReference>
<feature type="binding site" evidence="12">
    <location>
        <position position="92"/>
    </location>
    <ligand>
        <name>Ni(2+)</name>
        <dbReference type="ChEBI" id="CHEBI:49786"/>
        <note>for nickel-dependent acireductone dioxygenase activity</note>
    </ligand>
</feature>
<comment type="function">
    <text evidence="12">Catalyzes 2 different reactions between oxygen and the acireductone 1,2-dihydroxy-3-keto-5-methylthiopentene (DHK-MTPene) depending upon the metal bound in the active site. Fe-containing acireductone dioxygenase (Fe-ARD) produces formate and 2-keto-4-methylthiobutyrate (KMTB), the alpha-ketoacid precursor of methionine in the methionine recycle pathway. Ni-containing acireductone dioxygenase (Ni-ARD) produces methylthiopropionate, carbon monoxide and formate, and does not lie on the methionine recycle pathway.</text>
</comment>
<comment type="caution">
    <text evidence="13">The sequence shown here is derived from an EMBL/GenBank/DDBJ whole genome shotgun (WGS) entry which is preliminary data.</text>
</comment>
<evidence type="ECO:0000313" key="13">
    <source>
        <dbReference type="EMBL" id="KAK9718125.1"/>
    </source>
</evidence>
<dbReference type="GO" id="GO:0005886">
    <property type="term" value="C:plasma membrane"/>
    <property type="evidence" value="ECO:0007669"/>
    <property type="project" value="UniProtKB-SubCell"/>
</dbReference>
<keyword evidence="5 12" id="KW-0028">Amino-acid biosynthesis</keyword>
<evidence type="ECO:0000313" key="14">
    <source>
        <dbReference type="Proteomes" id="UP001458880"/>
    </source>
</evidence>
<organism evidence="13 14">
    <name type="scientific">Popillia japonica</name>
    <name type="common">Japanese beetle</name>
    <dbReference type="NCBI Taxonomy" id="7064"/>
    <lineage>
        <taxon>Eukaryota</taxon>
        <taxon>Metazoa</taxon>
        <taxon>Ecdysozoa</taxon>
        <taxon>Arthropoda</taxon>
        <taxon>Hexapoda</taxon>
        <taxon>Insecta</taxon>
        <taxon>Pterygota</taxon>
        <taxon>Neoptera</taxon>
        <taxon>Endopterygota</taxon>
        <taxon>Coleoptera</taxon>
        <taxon>Polyphaga</taxon>
        <taxon>Scarabaeiformia</taxon>
        <taxon>Scarabaeidae</taxon>
        <taxon>Rutelinae</taxon>
        <taxon>Popillia</taxon>
    </lineage>
</organism>
<accession>A0AAW1KFY0</accession>
<keyword evidence="4 12" id="KW-0533">Nickel</keyword>
<protein>
    <recommendedName>
        <fullName evidence="12">Acireductone dioxygenase</fullName>
    </recommendedName>
    <alternativeName>
        <fullName evidence="12">Acireductone dioxygenase (Fe(2+)-requiring)</fullName>
        <shortName evidence="12">ARD'</shortName>
        <shortName evidence="12">Fe-ARD</shortName>
        <ecNumber evidence="12">1.13.11.54</ecNumber>
    </alternativeName>
    <alternativeName>
        <fullName evidence="12">Acireductone dioxygenase (Ni(2+)-requiring)</fullName>
        <shortName evidence="12">ARD</shortName>
        <shortName evidence="12">Ni-ARD</shortName>
        <ecNumber evidence="12">1.13.11.53</ecNumber>
    </alternativeName>
</protein>
<keyword evidence="14" id="KW-1185">Reference proteome</keyword>
<name>A0AAW1KFY0_POPJA</name>
<dbReference type="InterPro" id="IPR011051">
    <property type="entry name" value="RmlC_Cupin_sf"/>
</dbReference>
<dbReference type="CDD" id="cd02232">
    <property type="entry name" value="cupin_ARD"/>
    <property type="match status" value="1"/>
</dbReference>
<feature type="binding site" evidence="12">
    <location>
        <position position="96"/>
    </location>
    <ligand>
        <name>Ni(2+)</name>
        <dbReference type="ChEBI" id="CHEBI:49786"/>
        <note>for nickel-dependent acireductone dioxygenase activity</note>
    </ligand>
</feature>
<comment type="catalytic activity">
    <reaction evidence="1 12">
        <text>1,2-dihydroxy-5-(methylsulfanyl)pent-1-en-3-one + O2 = 4-methylsulfanyl-2-oxobutanoate + formate + 2 H(+)</text>
        <dbReference type="Rhea" id="RHEA:24504"/>
        <dbReference type="ChEBI" id="CHEBI:15378"/>
        <dbReference type="ChEBI" id="CHEBI:15379"/>
        <dbReference type="ChEBI" id="CHEBI:15740"/>
        <dbReference type="ChEBI" id="CHEBI:16723"/>
        <dbReference type="ChEBI" id="CHEBI:49252"/>
        <dbReference type="EC" id="1.13.11.54"/>
    </reaction>
</comment>
<feature type="binding site" evidence="12">
    <location>
        <position position="135"/>
    </location>
    <ligand>
        <name>Fe(2+)</name>
        <dbReference type="ChEBI" id="CHEBI:29033"/>
        <note>for iron-dependent acireductone dioxygenase activity</note>
    </ligand>
</feature>
<evidence type="ECO:0000256" key="1">
    <source>
        <dbReference type="ARBA" id="ARBA00000428"/>
    </source>
</evidence>
<feature type="binding site" evidence="12">
    <location>
        <position position="135"/>
    </location>
    <ligand>
        <name>Ni(2+)</name>
        <dbReference type="ChEBI" id="CHEBI:49786"/>
        <note>for nickel-dependent acireductone dioxygenase activity</note>
    </ligand>
</feature>
<evidence type="ECO:0000256" key="8">
    <source>
        <dbReference type="ARBA" id="ARBA00023002"/>
    </source>
</evidence>
<dbReference type="EC" id="1.13.11.53" evidence="12"/>
<evidence type="ECO:0000256" key="5">
    <source>
        <dbReference type="ARBA" id="ARBA00022605"/>
    </source>
</evidence>
<dbReference type="InterPro" id="IPR004313">
    <property type="entry name" value="ARD"/>
</dbReference>
<feature type="binding site" evidence="12">
    <location>
        <position position="96"/>
    </location>
    <ligand>
        <name>Fe(2+)</name>
        <dbReference type="ChEBI" id="CHEBI:29033"/>
        <note>for iron-dependent acireductone dioxygenase activity</note>
    </ligand>
</feature>
<evidence type="ECO:0000256" key="9">
    <source>
        <dbReference type="ARBA" id="ARBA00023004"/>
    </source>
</evidence>
<comment type="cofactor">
    <cofactor evidence="12">
        <name>Fe(2+)</name>
        <dbReference type="ChEBI" id="CHEBI:29033"/>
    </cofactor>
    <cofactor evidence="12">
        <name>Ni(2+)</name>
        <dbReference type="ChEBI" id="CHEBI:49786"/>
    </cofactor>
    <text evidence="12">Binds either 1 Fe or Ni cation per monomer. Iron-binding promotes an acireductone dioxygenase reaction producing 2-keto-4-methylthiobutyrate, while nickel-binding promotes an acireductone dioxygenase reaction producing 3-(methylsulfanyl)propanoate.</text>
</comment>
<dbReference type="EMBL" id="JASPKY010000231">
    <property type="protein sequence ID" value="KAK9718125.1"/>
    <property type="molecule type" value="Genomic_DNA"/>
</dbReference>
<comment type="pathway">
    <text evidence="12">Amino-acid biosynthesis; L-methionine biosynthesis via salvage pathway; L-methionine from S-methyl-5-thio-alpha-D-ribose 1-phosphate: step 5/6.</text>
</comment>
<dbReference type="GO" id="GO:0010309">
    <property type="term" value="F:acireductone dioxygenase [iron(II)-requiring] activity"/>
    <property type="evidence" value="ECO:0007669"/>
    <property type="project" value="UniProtKB-UniRule"/>
</dbReference>
<dbReference type="InterPro" id="IPR014710">
    <property type="entry name" value="RmlC-like_jellyroll"/>
</dbReference>
<evidence type="ECO:0000256" key="4">
    <source>
        <dbReference type="ARBA" id="ARBA00022596"/>
    </source>
</evidence>
<dbReference type="PANTHER" id="PTHR23418">
    <property type="entry name" value="ACIREDUCTONE DIOXYGENASE"/>
    <property type="match status" value="1"/>
</dbReference>
<dbReference type="FunFam" id="2.60.120.10:FF:000031">
    <property type="entry name" value="1,2-dihydroxy-3-keto-5-methylthiopentene dioxygenase"/>
    <property type="match status" value="1"/>
</dbReference>
<evidence type="ECO:0000256" key="3">
    <source>
        <dbReference type="ARBA" id="ARBA00022490"/>
    </source>
</evidence>
<evidence type="ECO:0000256" key="6">
    <source>
        <dbReference type="ARBA" id="ARBA00022723"/>
    </source>
</evidence>
<dbReference type="Pfam" id="PF03079">
    <property type="entry name" value="ARD"/>
    <property type="match status" value="1"/>
</dbReference>
<dbReference type="Proteomes" id="UP001458880">
    <property type="component" value="Unassembled WGS sequence"/>
</dbReference>
<dbReference type="HAMAP" id="MF_03154">
    <property type="entry name" value="Salvage_MtnD_euk"/>
    <property type="match status" value="1"/>
</dbReference>
<proteinExistence type="inferred from homology"/>
<gene>
    <name evidence="13" type="ORF">QE152_g23354</name>
</gene>
<evidence type="ECO:0000256" key="10">
    <source>
        <dbReference type="ARBA" id="ARBA00023167"/>
    </source>
</evidence>
<feature type="binding site" evidence="12">
    <location>
        <position position="92"/>
    </location>
    <ligand>
        <name>Fe(2+)</name>
        <dbReference type="ChEBI" id="CHEBI:29033"/>
        <note>for iron-dependent acireductone dioxygenase activity</note>
    </ligand>
</feature>
<dbReference type="Gene3D" id="2.60.120.10">
    <property type="entry name" value="Jelly Rolls"/>
    <property type="match status" value="1"/>
</dbReference>
<keyword evidence="11 12" id="KW-0539">Nucleus</keyword>